<dbReference type="CDD" id="cd18186">
    <property type="entry name" value="BTB_POZ_ZBTB_KLHL-like"/>
    <property type="match status" value="1"/>
</dbReference>
<dbReference type="InterPro" id="IPR000210">
    <property type="entry name" value="BTB/POZ_dom"/>
</dbReference>
<feature type="compositionally biased region" description="Polar residues" evidence="1">
    <location>
        <begin position="48"/>
        <end position="72"/>
    </location>
</feature>
<evidence type="ECO:0000256" key="1">
    <source>
        <dbReference type="SAM" id="MobiDB-lite"/>
    </source>
</evidence>
<organism evidence="3 4">
    <name type="scientific">Byssothecium circinans</name>
    <dbReference type="NCBI Taxonomy" id="147558"/>
    <lineage>
        <taxon>Eukaryota</taxon>
        <taxon>Fungi</taxon>
        <taxon>Dikarya</taxon>
        <taxon>Ascomycota</taxon>
        <taxon>Pezizomycotina</taxon>
        <taxon>Dothideomycetes</taxon>
        <taxon>Pleosporomycetidae</taxon>
        <taxon>Pleosporales</taxon>
        <taxon>Massarineae</taxon>
        <taxon>Massarinaceae</taxon>
        <taxon>Byssothecium</taxon>
    </lineage>
</organism>
<proteinExistence type="predicted"/>
<accession>A0A6A5TF18</accession>
<sequence>MSKSITSFTGGRAPADEAPDHFRSIVKIFVGGGRNSTPKEKEPRETTQRSSQASAFPEAAQQNNRHPTSDGQNAHKIQVFWMHEAPLVQRSHFFAMALNGNWKESDEKIVVLPDDDPEIFKLYLGLIFTNRVYVVKKKAEDVDYLAHSEHEYGRLCELYILAEKLQDATSKNLLIDAILARSRQVDGDGMLRYPNSGIVAMVYDNTPESSPLRRLLVDFYADHWVTGWVLDAETPKDFFVDLVKQVLAVRPLPREENTTQTCDPKVYYCEEVSMKKRKHSEDATDGMAHKKPALGVWPRNCSSLAIR</sequence>
<evidence type="ECO:0000259" key="2">
    <source>
        <dbReference type="PROSITE" id="PS50097"/>
    </source>
</evidence>
<dbReference type="EMBL" id="ML977027">
    <property type="protein sequence ID" value="KAF1950252.1"/>
    <property type="molecule type" value="Genomic_DNA"/>
</dbReference>
<feature type="compositionally biased region" description="Basic and acidic residues" evidence="1">
    <location>
        <begin position="37"/>
        <end position="47"/>
    </location>
</feature>
<feature type="domain" description="BTB" evidence="2">
    <location>
        <begin position="78"/>
        <end position="136"/>
    </location>
</feature>
<dbReference type="PANTHER" id="PTHR47843">
    <property type="entry name" value="BTB DOMAIN-CONTAINING PROTEIN-RELATED"/>
    <property type="match status" value="1"/>
</dbReference>
<evidence type="ECO:0000313" key="3">
    <source>
        <dbReference type="EMBL" id="KAF1950252.1"/>
    </source>
</evidence>
<name>A0A6A5TF18_9PLEO</name>
<gene>
    <name evidence="3" type="ORF">CC80DRAFT_598274</name>
</gene>
<dbReference type="InterPro" id="IPR011333">
    <property type="entry name" value="SKP1/BTB/POZ_sf"/>
</dbReference>
<dbReference type="PANTHER" id="PTHR47843:SF2">
    <property type="entry name" value="BTB DOMAIN-CONTAINING PROTEIN"/>
    <property type="match status" value="1"/>
</dbReference>
<keyword evidence="4" id="KW-1185">Reference proteome</keyword>
<dbReference type="OrthoDB" id="1022638at2759"/>
<dbReference type="Pfam" id="PF00651">
    <property type="entry name" value="BTB"/>
    <property type="match status" value="1"/>
</dbReference>
<reference evidence="3" key="1">
    <citation type="journal article" date="2020" name="Stud. Mycol.">
        <title>101 Dothideomycetes genomes: a test case for predicting lifestyles and emergence of pathogens.</title>
        <authorList>
            <person name="Haridas S."/>
            <person name="Albert R."/>
            <person name="Binder M."/>
            <person name="Bloem J."/>
            <person name="Labutti K."/>
            <person name="Salamov A."/>
            <person name="Andreopoulos B."/>
            <person name="Baker S."/>
            <person name="Barry K."/>
            <person name="Bills G."/>
            <person name="Bluhm B."/>
            <person name="Cannon C."/>
            <person name="Castanera R."/>
            <person name="Culley D."/>
            <person name="Daum C."/>
            <person name="Ezra D."/>
            <person name="Gonzalez J."/>
            <person name="Henrissat B."/>
            <person name="Kuo A."/>
            <person name="Liang C."/>
            <person name="Lipzen A."/>
            <person name="Lutzoni F."/>
            <person name="Magnuson J."/>
            <person name="Mondo S."/>
            <person name="Nolan M."/>
            <person name="Ohm R."/>
            <person name="Pangilinan J."/>
            <person name="Park H.-J."/>
            <person name="Ramirez L."/>
            <person name="Alfaro M."/>
            <person name="Sun H."/>
            <person name="Tritt A."/>
            <person name="Yoshinaga Y."/>
            <person name="Zwiers L.-H."/>
            <person name="Turgeon B."/>
            <person name="Goodwin S."/>
            <person name="Spatafora J."/>
            <person name="Crous P."/>
            <person name="Grigoriev I."/>
        </authorList>
    </citation>
    <scope>NUCLEOTIDE SEQUENCE</scope>
    <source>
        <strain evidence="3">CBS 675.92</strain>
    </source>
</reference>
<protein>
    <recommendedName>
        <fullName evidence="2">BTB domain-containing protein</fullName>
    </recommendedName>
</protein>
<evidence type="ECO:0000313" key="4">
    <source>
        <dbReference type="Proteomes" id="UP000800035"/>
    </source>
</evidence>
<dbReference type="SUPFAM" id="SSF54695">
    <property type="entry name" value="POZ domain"/>
    <property type="match status" value="1"/>
</dbReference>
<feature type="region of interest" description="Disordered" evidence="1">
    <location>
        <begin position="29"/>
        <end position="72"/>
    </location>
</feature>
<dbReference type="PROSITE" id="PS50097">
    <property type="entry name" value="BTB"/>
    <property type="match status" value="1"/>
</dbReference>
<feature type="region of interest" description="Disordered" evidence="1">
    <location>
        <begin position="1"/>
        <end position="20"/>
    </location>
</feature>
<dbReference type="Proteomes" id="UP000800035">
    <property type="component" value="Unassembled WGS sequence"/>
</dbReference>
<dbReference type="Gene3D" id="3.30.710.10">
    <property type="entry name" value="Potassium Channel Kv1.1, Chain A"/>
    <property type="match status" value="1"/>
</dbReference>
<dbReference type="AlphaFoldDB" id="A0A6A5TF18"/>